<evidence type="ECO:0000256" key="2">
    <source>
        <dbReference type="ARBA" id="ARBA00005582"/>
    </source>
</evidence>
<evidence type="ECO:0000313" key="8">
    <source>
        <dbReference type="Proteomes" id="UP001177160"/>
    </source>
</evidence>
<evidence type="ECO:0000256" key="1">
    <source>
        <dbReference type="ARBA" id="ARBA00001946"/>
    </source>
</evidence>
<evidence type="ECO:0000313" key="7">
    <source>
        <dbReference type="EMBL" id="MCV2232087.1"/>
    </source>
</evidence>
<feature type="domain" description="Nudix hydrolase" evidence="6">
    <location>
        <begin position="1"/>
        <end position="129"/>
    </location>
</feature>
<name>A0ABT2Y5Q8_9MOLU</name>
<dbReference type="CDD" id="cd18886">
    <property type="entry name" value="NUDIX_MutT_Nudt1"/>
    <property type="match status" value="1"/>
</dbReference>
<dbReference type="PROSITE" id="PS51462">
    <property type="entry name" value="NUDIX"/>
    <property type="match status" value="1"/>
</dbReference>
<dbReference type="EMBL" id="JAOVQM010000003">
    <property type="protein sequence ID" value="MCV2232087.1"/>
    <property type="molecule type" value="Genomic_DNA"/>
</dbReference>
<gene>
    <name evidence="7" type="ORF">N7548_04515</name>
</gene>
<keyword evidence="5" id="KW-0460">Magnesium</keyword>
<dbReference type="InterPro" id="IPR000086">
    <property type="entry name" value="NUDIX_hydrolase_dom"/>
</dbReference>
<comment type="similarity">
    <text evidence="2">Belongs to the Nudix hydrolase family.</text>
</comment>
<dbReference type="Pfam" id="PF00293">
    <property type="entry name" value="NUDIX"/>
    <property type="match status" value="1"/>
</dbReference>
<organism evidence="7 8">
    <name type="scientific">Paracholeplasma manati</name>
    <dbReference type="NCBI Taxonomy" id="591373"/>
    <lineage>
        <taxon>Bacteria</taxon>
        <taxon>Bacillati</taxon>
        <taxon>Mycoplasmatota</taxon>
        <taxon>Mollicutes</taxon>
        <taxon>Acholeplasmatales</taxon>
        <taxon>Acholeplasmataceae</taxon>
        <taxon>Paracholeplasma</taxon>
    </lineage>
</organism>
<comment type="cofactor">
    <cofactor evidence="1">
        <name>Mg(2+)</name>
        <dbReference type="ChEBI" id="CHEBI:18420"/>
    </cofactor>
</comment>
<reference evidence="7" key="1">
    <citation type="submission" date="2022-09" db="EMBL/GenBank/DDBJ databases">
        <title>Novel Mycoplasma species identified in domestic and wild animals.</title>
        <authorList>
            <person name="Volokhov D.V."/>
            <person name="Furtak V.A."/>
            <person name="Zagorodnyaya T.A."/>
        </authorList>
    </citation>
    <scope>NUCLEOTIDE SEQUENCE</scope>
    <source>
        <strain evidence="7">Oakley</strain>
    </source>
</reference>
<sequence>MIYTLGFIRYQDEMLLINRLKQPWKGCWNGVGGKIEPKEPIIDSILREVKEETGIVLTKADIHYKGKMTWEPNDGSFLYIFLMDVKEKLKTPIVTDEGILEWRKIEWIIDPNNLGVANNIPYFLPDVLTDIIYDYHCIFDGNLLKEVRKQKAEVSHV</sequence>
<keyword evidence="8" id="KW-1185">Reference proteome</keyword>
<keyword evidence="4" id="KW-0378">Hydrolase</keyword>
<evidence type="ECO:0000256" key="3">
    <source>
        <dbReference type="ARBA" id="ARBA00022723"/>
    </source>
</evidence>
<dbReference type="Proteomes" id="UP001177160">
    <property type="component" value="Unassembled WGS sequence"/>
</dbReference>
<proteinExistence type="inferred from homology"/>
<dbReference type="InterPro" id="IPR015797">
    <property type="entry name" value="NUDIX_hydrolase-like_dom_sf"/>
</dbReference>
<evidence type="ECO:0000256" key="5">
    <source>
        <dbReference type="ARBA" id="ARBA00022842"/>
    </source>
</evidence>
<dbReference type="PANTHER" id="PTHR43758">
    <property type="entry name" value="7,8-DIHYDRO-8-OXOGUANINE TRIPHOSPHATASE"/>
    <property type="match status" value="1"/>
</dbReference>
<comment type="caution">
    <text evidence="7">The sequence shown here is derived from an EMBL/GenBank/DDBJ whole genome shotgun (WGS) entry which is preliminary data.</text>
</comment>
<accession>A0ABT2Y5Q8</accession>
<dbReference type="Gene3D" id="3.90.79.10">
    <property type="entry name" value="Nucleoside Triphosphate Pyrophosphohydrolase"/>
    <property type="match status" value="1"/>
</dbReference>
<protein>
    <submittedName>
        <fullName evidence="7">NUDIX domain-containing protein</fullName>
    </submittedName>
</protein>
<dbReference type="RefSeq" id="WP_263608253.1">
    <property type="nucleotide sequence ID" value="NZ_JAOVQM010000003.1"/>
</dbReference>
<evidence type="ECO:0000256" key="4">
    <source>
        <dbReference type="ARBA" id="ARBA00022801"/>
    </source>
</evidence>
<evidence type="ECO:0000259" key="6">
    <source>
        <dbReference type="PROSITE" id="PS51462"/>
    </source>
</evidence>
<dbReference type="SUPFAM" id="SSF55811">
    <property type="entry name" value="Nudix"/>
    <property type="match status" value="1"/>
</dbReference>
<dbReference type="PANTHER" id="PTHR43758:SF2">
    <property type="entry name" value="OXIDIZED PURINE NUCLEOSIDE TRIPHOSPHATE HYDROLASE"/>
    <property type="match status" value="1"/>
</dbReference>
<keyword evidence="3" id="KW-0479">Metal-binding</keyword>